<dbReference type="Pfam" id="PF01266">
    <property type="entry name" value="DAO"/>
    <property type="match status" value="1"/>
</dbReference>
<dbReference type="GO" id="GO:0008718">
    <property type="term" value="F:D-amino-acid dehydrogenase activity"/>
    <property type="evidence" value="ECO:0007669"/>
    <property type="project" value="TreeGrafter"/>
</dbReference>
<dbReference type="PANTHER" id="PTHR13847:SF280">
    <property type="entry name" value="D-AMINO ACID DEHYDROGENASE"/>
    <property type="match status" value="1"/>
</dbReference>
<feature type="domain" description="FAD dependent oxidoreductase" evidence="4">
    <location>
        <begin position="8"/>
        <end position="412"/>
    </location>
</feature>
<dbReference type="RefSeq" id="WP_187597060.1">
    <property type="nucleotide sequence ID" value="NZ_CP060714.1"/>
</dbReference>
<dbReference type="InterPro" id="IPR006076">
    <property type="entry name" value="FAD-dep_OxRdtase"/>
</dbReference>
<keyword evidence="6" id="KW-1185">Reference proteome</keyword>
<dbReference type="KEGG" id="drg:H9K76_20190"/>
<dbReference type="SUPFAM" id="SSF51905">
    <property type="entry name" value="FAD/NAD(P)-binding domain"/>
    <property type="match status" value="1"/>
</dbReference>
<dbReference type="NCBIfam" id="NF001933">
    <property type="entry name" value="PRK00711.1"/>
    <property type="match status" value="1"/>
</dbReference>
<evidence type="ECO:0000256" key="2">
    <source>
        <dbReference type="ARBA" id="ARBA00023002"/>
    </source>
</evidence>
<gene>
    <name evidence="5" type="ORF">H9K76_20190</name>
</gene>
<dbReference type="EMBL" id="CP060714">
    <property type="protein sequence ID" value="QNN56794.1"/>
    <property type="molecule type" value="Genomic_DNA"/>
</dbReference>
<feature type="region of interest" description="Disordered" evidence="3">
    <location>
        <begin position="364"/>
        <end position="384"/>
    </location>
</feature>
<evidence type="ECO:0000259" key="4">
    <source>
        <dbReference type="Pfam" id="PF01266"/>
    </source>
</evidence>
<name>A0A7G9RMG9_9BURK</name>
<sequence length="417" mass="44291">MNTEPSQHVCIVGAGIAGLATAYALQQAGHRITLIERAERPAAGASGGNGAQLSYSYVQPLADPGIWKMLPKLLLEKDSPLKFKPQIDPRQWSWGLQFLGACNRQTSQDSTRELLSLAAQSRIAFEAALEREGLACEHHTPGKLVLYATQQGLDGAAQQVRLQSTLGGAAQRIVDAAETVRLEPALAGYASRIAGAVYTPSESAADCRMLCEQLSALLAARGAELHYGAQALAYDVQGGAIQSLRTSAGSQIRADHFVLASGWESASQAHALGVRIPVYPLKGYSITVDAANTLATSPQAAPSVSVTDTARKVVFARLGDRVRVAGMVEIVGRDTRVEPERITSLAQSTREVFPQLPLQGDLRPWTGMRPATPRGLPITGRQRGGPRNLWLQTGHGALGLTLAFGSAAELARQIGRA</sequence>
<evidence type="ECO:0000313" key="5">
    <source>
        <dbReference type="EMBL" id="QNN56794.1"/>
    </source>
</evidence>
<organism evidence="5 6">
    <name type="scientific">Diaphorobacter ruginosibacter</name>
    <dbReference type="NCBI Taxonomy" id="1715720"/>
    <lineage>
        <taxon>Bacteria</taxon>
        <taxon>Pseudomonadati</taxon>
        <taxon>Pseudomonadota</taxon>
        <taxon>Betaproteobacteria</taxon>
        <taxon>Burkholderiales</taxon>
        <taxon>Comamonadaceae</taxon>
        <taxon>Diaphorobacter</taxon>
    </lineage>
</organism>
<evidence type="ECO:0000313" key="6">
    <source>
        <dbReference type="Proteomes" id="UP000515811"/>
    </source>
</evidence>
<evidence type="ECO:0000256" key="1">
    <source>
        <dbReference type="ARBA" id="ARBA00009410"/>
    </source>
</evidence>
<reference evidence="5 6" key="1">
    <citation type="submission" date="2020-08" db="EMBL/GenBank/DDBJ databases">
        <title>Genome sequence of Diaphorobacter ruginosibacter DSM 27467T.</title>
        <authorList>
            <person name="Hyun D.-W."/>
            <person name="Bae J.-W."/>
        </authorList>
    </citation>
    <scope>NUCLEOTIDE SEQUENCE [LARGE SCALE GENOMIC DNA]</scope>
    <source>
        <strain evidence="5 6">DSM 27467</strain>
    </source>
</reference>
<dbReference type="AlphaFoldDB" id="A0A7G9RMG9"/>
<dbReference type="GO" id="GO:0055130">
    <property type="term" value="P:D-alanine catabolic process"/>
    <property type="evidence" value="ECO:0007669"/>
    <property type="project" value="TreeGrafter"/>
</dbReference>
<keyword evidence="2" id="KW-0560">Oxidoreductase</keyword>
<dbReference type="SUPFAM" id="SSF54373">
    <property type="entry name" value="FAD-linked reductases, C-terminal domain"/>
    <property type="match status" value="1"/>
</dbReference>
<dbReference type="InterPro" id="IPR036188">
    <property type="entry name" value="FAD/NAD-bd_sf"/>
</dbReference>
<comment type="similarity">
    <text evidence="1">Belongs to the DadA oxidoreductase family.</text>
</comment>
<dbReference type="PANTHER" id="PTHR13847">
    <property type="entry name" value="SARCOSINE DEHYDROGENASE-RELATED"/>
    <property type="match status" value="1"/>
</dbReference>
<accession>A0A7G9RMG9</accession>
<dbReference type="Gene3D" id="3.30.9.10">
    <property type="entry name" value="D-Amino Acid Oxidase, subunit A, domain 2"/>
    <property type="match status" value="1"/>
</dbReference>
<evidence type="ECO:0000256" key="3">
    <source>
        <dbReference type="SAM" id="MobiDB-lite"/>
    </source>
</evidence>
<dbReference type="Gene3D" id="3.50.50.60">
    <property type="entry name" value="FAD/NAD(P)-binding domain"/>
    <property type="match status" value="2"/>
</dbReference>
<protein>
    <submittedName>
        <fullName evidence="5">D-amino acid dehydrogenase</fullName>
    </submittedName>
</protein>
<dbReference type="GO" id="GO:0005886">
    <property type="term" value="C:plasma membrane"/>
    <property type="evidence" value="ECO:0007669"/>
    <property type="project" value="TreeGrafter"/>
</dbReference>
<dbReference type="Proteomes" id="UP000515811">
    <property type="component" value="Chromosome"/>
</dbReference>
<dbReference type="GO" id="GO:0005737">
    <property type="term" value="C:cytoplasm"/>
    <property type="evidence" value="ECO:0007669"/>
    <property type="project" value="TreeGrafter"/>
</dbReference>
<proteinExistence type="inferred from homology"/>